<evidence type="ECO:0000313" key="2">
    <source>
        <dbReference type="Proteomes" id="UP000000311"/>
    </source>
</evidence>
<feature type="non-terminal residue" evidence="1">
    <location>
        <position position="1"/>
    </location>
</feature>
<feature type="non-terminal residue" evidence="1">
    <location>
        <position position="29"/>
    </location>
</feature>
<dbReference type="Proteomes" id="UP000000311">
    <property type="component" value="Unassembled WGS sequence"/>
</dbReference>
<keyword evidence="2" id="KW-1185">Reference proteome</keyword>
<reference evidence="1 2" key="1">
    <citation type="journal article" date="2010" name="Science">
        <title>Genomic comparison of the ants Camponotus floridanus and Harpegnathos saltator.</title>
        <authorList>
            <person name="Bonasio R."/>
            <person name="Zhang G."/>
            <person name="Ye C."/>
            <person name="Mutti N.S."/>
            <person name="Fang X."/>
            <person name="Qin N."/>
            <person name="Donahue G."/>
            <person name="Yang P."/>
            <person name="Li Q."/>
            <person name="Li C."/>
            <person name="Zhang P."/>
            <person name="Huang Z."/>
            <person name="Berger S.L."/>
            <person name="Reinberg D."/>
            <person name="Wang J."/>
            <person name="Liebig J."/>
        </authorList>
    </citation>
    <scope>NUCLEOTIDE SEQUENCE [LARGE SCALE GENOMIC DNA]</scope>
    <source>
        <strain evidence="2">C129</strain>
    </source>
</reference>
<name>E2AMD0_CAMFO</name>
<sequence length="29" mass="3425">EVLRSVRVSGIKRLQHCIDINGRHFQHLL</sequence>
<evidence type="ECO:0000313" key="1">
    <source>
        <dbReference type="EMBL" id="EFN65421.1"/>
    </source>
</evidence>
<proteinExistence type="predicted"/>
<protein>
    <submittedName>
        <fullName evidence="1">Uncharacterized protein</fullName>
    </submittedName>
</protein>
<dbReference type="AlphaFoldDB" id="E2AMD0"/>
<accession>E2AMD0</accession>
<gene>
    <name evidence="1" type="ORF">EAG_14184</name>
</gene>
<dbReference type="EMBL" id="GL440811">
    <property type="protein sequence ID" value="EFN65421.1"/>
    <property type="molecule type" value="Genomic_DNA"/>
</dbReference>
<organism evidence="2">
    <name type="scientific">Camponotus floridanus</name>
    <name type="common">Florida carpenter ant</name>
    <dbReference type="NCBI Taxonomy" id="104421"/>
    <lineage>
        <taxon>Eukaryota</taxon>
        <taxon>Metazoa</taxon>
        <taxon>Ecdysozoa</taxon>
        <taxon>Arthropoda</taxon>
        <taxon>Hexapoda</taxon>
        <taxon>Insecta</taxon>
        <taxon>Pterygota</taxon>
        <taxon>Neoptera</taxon>
        <taxon>Endopterygota</taxon>
        <taxon>Hymenoptera</taxon>
        <taxon>Apocrita</taxon>
        <taxon>Aculeata</taxon>
        <taxon>Formicoidea</taxon>
        <taxon>Formicidae</taxon>
        <taxon>Formicinae</taxon>
        <taxon>Camponotus</taxon>
    </lineage>
</organism>
<dbReference type="InParanoid" id="E2AMD0"/>